<keyword evidence="1" id="KW-0812">Transmembrane</keyword>
<sequence>MRHLKIVQSNTNTSDREKKARALRKRFERVSRRIEWHERRRRLLRRLVWIALPASLILAVWIWVVALSPWPADETFRHIMAMPNCAAAEAAGVSPAYRGDPGYWPWLDADRDGVACESAGWR</sequence>
<evidence type="ECO:0000313" key="4">
    <source>
        <dbReference type="Proteomes" id="UP000199412"/>
    </source>
</evidence>
<keyword evidence="1" id="KW-0472">Membrane</keyword>
<dbReference type="STRING" id="69960.SAMN05421720_102270"/>
<evidence type="ECO:0000256" key="1">
    <source>
        <dbReference type="SAM" id="Phobius"/>
    </source>
</evidence>
<protein>
    <submittedName>
        <fullName evidence="3">Excalibur calcium-binding domain-containing protein</fullName>
    </submittedName>
</protein>
<dbReference type="Pfam" id="PF05901">
    <property type="entry name" value="Excalibur"/>
    <property type="match status" value="1"/>
</dbReference>
<dbReference type="Proteomes" id="UP000199412">
    <property type="component" value="Unassembled WGS sequence"/>
</dbReference>
<organism evidence="3 4">
    <name type="scientific">Rhodospira trueperi</name>
    <dbReference type="NCBI Taxonomy" id="69960"/>
    <lineage>
        <taxon>Bacteria</taxon>
        <taxon>Pseudomonadati</taxon>
        <taxon>Pseudomonadota</taxon>
        <taxon>Alphaproteobacteria</taxon>
        <taxon>Rhodospirillales</taxon>
        <taxon>Rhodospirillaceae</taxon>
        <taxon>Rhodospira</taxon>
    </lineage>
</organism>
<dbReference type="SMART" id="SM00894">
    <property type="entry name" value="Excalibur"/>
    <property type="match status" value="1"/>
</dbReference>
<reference evidence="3 4" key="1">
    <citation type="submission" date="2016-10" db="EMBL/GenBank/DDBJ databases">
        <authorList>
            <person name="de Groot N.N."/>
        </authorList>
    </citation>
    <scope>NUCLEOTIDE SEQUENCE [LARGE SCALE GENOMIC DNA]</scope>
    <source>
        <strain evidence="3 4">ATCC 700224</strain>
    </source>
</reference>
<gene>
    <name evidence="3" type="ORF">SAMN05421720_102270</name>
</gene>
<name>A0A1G6Z6I3_9PROT</name>
<dbReference type="RefSeq" id="WP_218128290.1">
    <property type="nucleotide sequence ID" value="NZ_FNAP01000002.1"/>
</dbReference>
<proteinExistence type="predicted"/>
<evidence type="ECO:0000313" key="3">
    <source>
        <dbReference type="EMBL" id="SDD98279.1"/>
    </source>
</evidence>
<feature type="transmembrane region" description="Helical" evidence="1">
    <location>
        <begin position="47"/>
        <end position="66"/>
    </location>
</feature>
<evidence type="ECO:0000259" key="2">
    <source>
        <dbReference type="SMART" id="SM00894"/>
    </source>
</evidence>
<feature type="domain" description="Excalibur calcium-binding" evidence="2">
    <location>
        <begin position="81"/>
        <end position="117"/>
    </location>
</feature>
<accession>A0A1G6Z6I3</accession>
<keyword evidence="1" id="KW-1133">Transmembrane helix</keyword>
<dbReference type="InterPro" id="IPR008613">
    <property type="entry name" value="Excalibur_Ca-bd_domain"/>
</dbReference>
<dbReference type="EMBL" id="FNAP01000002">
    <property type="protein sequence ID" value="SDD98279.1"/>
    <property type="molecule type" value="Genomic_DNA"/>
</dbReference>
<dbReference type="AlphaFoldDB" id="A0A1G6Z6I3"/>
<keyword evidence="4" id="KW-1185">Reference proteome</keyword>